<feature type="domain" description="PNPLA" evidence="5">
    <location>
        <begin position="5"/>
        <end position="218"/>
    </location>
</feature>
<sequence length="384" mass="41744">MTAALVLSGGGARAAYQAGVLAAVADIVPEQQQSLFPIVCGTSAGAINALALTSHPGSFTAASNNLSSLWRNLTIDQVIRTHWWDLVKGAGRVVGSFFNHGAGRERPLSLLDNSPLRKLLSDNIHFENLPEAIASGRLRAVSVTAMAYSNGESVSFFQANSEVEDWRKYHRVGVGAQLTLDHLMASSALPGIFPTVKIGREYYGDGAIRQLSPLSTALHLGADRIFVIGVSNNRNPAHWGRRTVVRNSPSIGQVLGHLLNSAFLDSLDSDLEHLETVNEILNNYDGTEAEAKPAFSRIETLVISPSQPLDKIAGRCVRYLPNPMRLFMRSTGSTAKAGGATMASYLLFTEQFCSRLIDLGYQDAMWDKDAILRFFEQRQESDVA</sequence>
<gene>
    <name evidence="6" type="ORF">GCM10025791_01780</name>
</gene>
<protein>
    <submittedName>
        <fullName evidence="6">Patatin-like phospholipase family protein</fullName>
    </submittedName>
</protein>
<proteinExistence type="predicted"/>
<evidence type="ECO:0000256" key="4">
    <source>
        <dbReference type="PROSITE-ProRule" id="PRU01161"/>
    </source>
</evidence>
<accession>A0AAV3TWF3</accession>
<dbReference type="EMBL" id="BAABLX010000001">
    <property type="protein sequence ID" value="GAA4929708.1"/>
    <property type="molecule type" value="Genomic_DNA"/>
</dbReference>
<feature type="active site" description="Proton acceptor" evidence="4">
    <location>
        <position position="205"/>
    </location>
</feature>
<dbReference type="Gene3D" id="3.40.1090.10">
    <property type="entry name" value="Cytosolic phospholipase A2 catalytic domain"/>
    <property type="match status" value="1"/>
</dbReference>
<evidence type="ECO:0000256" key="3">
    <source>
        <dbReference type="ARBA" id="ARBA00023098"/>
    </source>
</evidence>
<keyword evidence="3 4" id="KW-0443">Lipid metabolism</keyword>
<dbReference type="InterPro" id="IPR050301">
    <property type="entry name" value="NTE"/>
</dbReference>
<keyword evidence="7" id="KW-1185">Reference proteome</keyword>
<dbReference type="Pfam" id="PF01734">
    <property type="entry name" value="Patatin"/>
    <property type="match status" value="1"/>
</dbReference>
<dbReference type="GO" id="GO:0016042">
    <property type="term" value="P:lipid catabolic process"/>
    <property type="evidence" value="ECO:0007669"/>
    <property type="project" value="UniProtKB-UniRule"/>
</dbReference>
<evidence type="ECO:0000259" key="5">
    <source>
        <dbReference type="PROSITE" id="PS51635"/>
    </source>
</evidence>
<evidence type="ECO:0000256" key="2">
    <source>
        <dbReference type="ARBA" id="ARBA00022963"/>
    </source>
</evidence>
<dbReference type="CDD" id="cd07209">
    <property type="entry name" value="Pat_hypo_Ecoli_Z1214_like"/>
    <property type="match status" value="1"/>
</dbReference>
<dbReference type="SUPFAM" id="SSF52151">
    <property type="entry name" value="FabD/lysophospholipase-like"/>
    <property type="match status" value="1"/>
</dbReference>
<comment type="caution">
    <text evidence="6">The sequence shown here is derived from an EMBL/GenBank/DDBJ whole genome shotgun (WGS) entry which is preliminary data.</text>
</comment>
<dbReference type="RefSeq" id="WP_345415605.1">
    <property type="nucleotide sequence ID" value="NZ_AP031496.1"/>
</dbReference>
<evidence type="ECO:0000313" key="6">
    <source>
        <dbReference type="EMBL" id="GAA4929708.1"/>
    </source>
</evidence>
<dbReference type="PANTHER" id="PTHR14226:SF57">
    <property type="entry name" value="BLR7027 PROTEIN"/>
    <property type="match status" value="1"/>
</dbReference>
<keyword evidence="2 4" id="KW-0442">Lipid degradation</keyword>
<feature type="short sequence motif" description="DGA/G" evidence="4">
    <location>
        <begin position="205"/>
        <end position="207"/>
    </location>
</feature>
<feature type="active site" description="Nucleophile" evidence="4">
    <location>
        <position position="43"/>
    </location>
</feature>
<dbReference type="InterPro" id="IPR002641">
    <property type="entry name" value="PNPLA_dom"/>
</dbReference>
<name>A0AAV3TWF3_9ALTE</name>
<evidence type="ECO:0000313" key="7">
    <source>
        <dbReference type="Proteomes" id="UP001409585"/>
    </source>
</evidence>
<dbReference type="AlphaFoldDB" id="A0AAV3TWF3"/>
<evidence type="ECO:0000256" key="1">
    <source>
        <dbReference type="ARBA" id="ARBA00022801"/>
    </source>
</evidence>
<dbReference type="PROSITE" id="PS51635">
    <property type="entry name" value="PNPLA"/>
    <property type="match status" value="1"/>
</dbReference>
<feature type="short sequence motif" description="GXSXG" evidence="4">
    <location>
        <begin position="41"/>
        <end position="45"/>
    </location>
</feature>
<keyword evidence="1 4" id="KW-0378">Hydrolase</keyword>
<dbReference type="PANTHER" id="PTHR14226">
    <property type="entry name" value="NEUROPATHY TARGET ESTERASE/SWISS CHEESE D.MELANOGASTER"/>
    <property type="match status" value="1"/>
</dbReference>
<reference evidence="7" key="1">
    <citation type="journal article" date="2019" name="Int. J. Syst. Evol. Microbiol.">
        <title>The Global Catalogue of Microorganisms (GCM) 10K type strain sequencing project: providing services to taxonomists for standard genome sequencing and annotation.</title>
        <authorList>
            <consortium name="The Broad Institute Genomics Platform"/>
            <consortium name="The Broad Institute Genome Sequencing Center for Infectious Disease"/>
            <person name="Wu L."/>
            <person name="Ma J."/>
        </authorList>
    </citation>
    <scope>NUCLEOTIDE SEQUENCE [LARGE SCALE GENOMIC DNA]</scope>
    <source>
        <strain evidence="7">JCM 19134</strain>
    </source>
</reference>
<dbReference type="InterPro" id="IPR016035">
    <property type="entry name" value="Acyl_Trfase/lysoPLipase"/>
</dbReference>
<dbReference type="GO" id="GO:0016787">
    <property type="term" value="F:hydrolase activity"/>
    <property type="evidence" value="ECO:0007669"/>
    <property type="project" value="UniProtKB-UniRule"/>
</dbReference>
<dbReference type="Proteomes" id="UP001409585">
    <property type="component" value="Unassembled WGS sequence"/>
</dbReference>
<organism evidence="6 7">
    <name type="scientific">Halioxenophilus aromaticivorans</name>
    <dbReference type="NCBI Taxonomy" id="1306992"/>
    <lineage>
        <taxon>Bacteria</taxon>
        <taxon>Pseudomonadati</taxon>
        <taxon>Pseudomonadota</taxon>
        <taxon>Gammaproteobacteria</taxon>
        <taxon>Alteromonadales</taxon>
        <taxon>Alteromonadaceae</taxon>
        <taxon>Halioxenophilus</taxon>
    </lineage>
</organism>
<comment type="caution">
    <text evidence="4">Lacks conserved residue(s) required for the propagation of feature annotation.</text>
</comment>